<dbReference type="KEGG" id="bbel:109483403"/>
<evidence type="ECO:0000259" key="1">
    <source>
        <dbReference type="Pfam" id="PF09791"/>
    </source>
</evidence>
<dbReference type="Pfam" id="PF09791">
    <property type="entry name" value="Oxidored-like"/>
    <property type="match status" value="1"/>
</dbReference>
<dbReference type="PANTHER" id="PTHR21193">
    <property type="entry name" value="OXIDOREDUCTASE-LIKE DOMAIN-CONTAINING PROTEIN 1"/>
    <property type="match status" value="1"/>
</dbReference>
<proteinExistence type="predicted"/>
<evidence type="ECO:0000313" key="3">
    <source>
        <dbReference type="RefSeq" id="XP_019641971.1"/>
    </source>
</evidence>
<evidence type="ECO:0000313" key="2">
    <source>
        <dbReference type="Proteomes" id="UP000515135"/>
    </source>
</evidence>
<dbReference type="Proteomes" id="UP000515135">
    <property type="component" value="Unplaced"/>
</dbReference>
<dbReference type="AlphaFoldDB" id="A0A6P5AJ32"/>
<sequence>MMWRARAVRALCEGNLYVPQMQKIPSACTLHTSAISKATQNTNDAMKSVNSSQGTKGVPAPGRIAMETPRGALPPLPPDNCCMSGCANCVWLQHAEELLEHYKDGGEKALAAIDQIQDPSLKMFLKMELKALMR</sequence>
<dbReference type="InterPro" id="IPR039251">
    <property type="entry name" value="OXLD1"/>
</dbReference>
<feature type="domain" description="Oxidoreductase-like" evidence="1">
    <location>
        <begin position="74"/>
        <end position="105"/>
    </location>
</feature>
<name>A0A6P5AJ32_BRABE</name>
<dbReference type="InterPro" id="IPR019180">
    <property type="entry name" value="Oxidoreductase-like_N"/>
</dbReference>
<keyword evidence="2" id="KW-1185">Reference proteome</keyword>
<reference evidence="3" key="1">
    <citation type="submission" date="2025-08" db="UniProtKB">
        <authorList>
            <consortium name="RefSeq"/>
        </authorList>
    </citation>
    <scope>IDENTIFICATION</scope>
    <source>
        <tissue evidence="3">Gonad</tissue>
    </source>
</reference>
<gene>
    <name evidence="3" type="primary">LOC109483403</name>
</gene>
<accession>A0A6P5AJ32</accession>
<dbReference type="GeneID" id="109483403"/>
<dbReference type="PANTHER" id="PTHR21193:SF3">
    <property type="entry name" value="OXIDOREDUCTASE-LIKE DOMAIN-CONTAINING PROTEIN 1"/>
    <property type="match status" value="1"/>
</dbReference>
<organism evidence="2 3">
    <name type="scientific">Branchiostoma belcheri</name>
    <name type="common">Amphioxus</name>
    <dbReference type="NCBI Taxonomy" id="7741"/>
    <lineage>
        <taxon>Eukaryota</taxon>
        <taxon>Metazoa</taxon>
        <taxon>Chordata</taxon>
        <taxon>Cephalochordata</taxon>
        <taxon>Leptocardii</taxon>
        <taxon>Amphioxiformes</taxon>
        <taxon>Branchiostomatidae</taxon>
        <taxon>Branchiostoma</taxon>
    </lineage>
</organism>
<dbReference type="OrthoDB" id="10064411at2759"/>
<dbReference type="GO" id="GO:0005739">
    <property type="term" value="C:mitochondrion"/>
    <property type="evidence" value="ECO:0007669"/>
    <property type="project" value="TreeGrafter"/>
</dbReference>
<dbReference type="RefSeq" id="XP_019641971.1">
    <property type="nucleotide sequence ID" value="XM_019786412.1"/>
</dbReference>
<protein>
    <submittedName>
        <fullName evidence="3">Oxidoreductase-like domain-containing protein 1</fullName>
    </submittedName>
</protein>